<gene>
    <name evidence="2" type="ORF">AVEN_143670_1</name>
</gene>
<dbReference type="Proteomes" id="UP000499080">
    <property type="component" value="Unassembled WGS sequence"/>
</dbReference>
<feature type="region of interest" description="Disordered" evidence="1">
    <location>
        <begin position="35"/>
        <end position="61"/>
    </location>
</feature>
<sequence>MSVRRHFMDCEKWQAIDRRTDSETVLKRSKNIQRSHVKNHENVSRHWCTHPGSGRRRATTDSMDRYLARKAKRNKQLMHPRLQRSSLQLQELDYPDISTMTGRMEDGFLQGNS</sequence>
<proteinExistence type="predicted"/>
<reference evidence="2 3" key="1">
    <citation type="journal article" date="2019" name="Sci. Rep.">
        <title>Orb-weaving spider Araneus ventricosus genome elucidates the spidroin gene catalogue.</title>
        <authorList>
            <person name="Kono N."/>
            <person name="Nakamura H."/>
            <person name="Ohtoshi R."/>
            <person name="Moran D.A.P."/>
            <person name="Shinohara A."/>
            <person name="Yoshida Y."/>
            <person name="Fujiwara M."/>
            <person name="Mori M."/>
            <person name="Tomita M."/>
            <person name="Arakawa K."/>
        </authorList>
    </citation>
    <scope>NUCLEOTIDE SEQUENCE [LARGE SCALE GENOMIC DNA]</scope>
</reference>
<keyword evidence="3" id="KW-1185">Reference proteome</keyword>
<evidence type="ECO:0000313" key="3">
    <source>
        <dbReference type="Proteomes" id="UP000499080"/>
    </source>
</evidence>
<name>A0A4Y2ANK1_ARAVE</name>
<dbReference type="EMBL" id="BGPR01000025">
    <property type="protein sequence ID" value="GBL81368.1"/>
    <property type="molecule type" value="Genomic_DNA"/>
</dbReference>
<comment type="caution">
    <text evidence="2">The sequence shown here is derived from an EMBL/GenBank/DDBJ whole genome shotgun (WGS) entry which is preliminary data.</text>
</comment>
<evidence type="ECO:0000256" key="1">
    <source>
        <dbReference type="SAM" id="MobiDB-lite"/>
    </source>
</evidence>
<protein>
    <submittedName>
        <fullName evidence="2">Uncharacterized protein</fullName>
    </submittedName>
</protein>
<dbReference type="AlphaFoldDB" id="A0A4Y2ANK1"/>
<accession>A0A4Y2ANK1</accession>
<organism evidence="2 3">
    <name type="scientific">Araneus ventricosus</name>
    <name type="common">Orbweaver spider</name>
    <name type="synonym">Epeira ventricosa</name>
    <dbReference type="NCBI Taxonomy" id="182803"/>
    <lineage>
        <taxon>Eukaryota</taxon>
        <taxon>Metazoa</taxon>
        <taxon>Ecdysozoa</taxon>
        <taxon>Arthropoda</taxon>
        <taxon>Chelicerata</taxon>
        <taxon>Arachnida</taxon>
        <taxon>Araneae</taxon>
        <taxon>Araneomorphae</taxon>
        <taxon>Entelegynae</taxon>
        <taxon>Araneoidea</taxon>
        <taxon>Araneidae</taxon>
        <taxon>Araneus</taxon>
    </lineage>
</organism>
<evidence type="ECO:0000313" key="2">
    <source>
        <dbReference type="EMBL" id="GBL81368.1"/>
    </source>
</evidence>